<dbReference type="Pfam" id="PF01477">
    <property type="entry name" value="PLAT"/>
    <property type="match status" value="1"/>
</dbReference>
<keyword evidence="10" id="KW-0443">Lipid metabolism</keyword>
<dbReference type="GO" id="GO:0031408">
    <property type="term" value="P:oxylipin biosynthetic process"/>
    <property type="evidence" value="ECO:0007669"/>
    <property type="project" value="UniProtKB-UniRule"/>
</dbReference>
<dbReference type="UniPathway" id="UPA00382"/>
<feature type="domain" description="Lipoxygenase" evidence="17">
    <location>
        <begin position="162"/>
        <end position="869"/>
    </location>
</feature>
<evidence type="ECO:0000313" key="19">
    <source>
        <dbReference type="RefSeq" id="XP_022720106.1"/>
    </source>
</evidence>
<dbReference type="Pfam" id="PF00305">
    <property type="entry name" value="Lipoxygenase"/>
    <property type="match status" value="1"/>
</dbReference>
<evidence type="ECO:0000256" key="5">
    <source>
        <dbReference type="ARBA" id="ARBA00022767"/>
    </source>
</evidence>
<comment type="cofactor">
    <cofactor evidence="1 13">
        <name>Fe cation</name>
        <dbReference type="ChEBI" id="CHEBI:24875"/>
    </cofactor>
</comment>
<dbReference type="GO" id="GO:0034440">
    <property type="term" value="P:lipid oxidation"/>
    <property type="evidence" value="ECO:0007669"/>
    <property type="project" value="InterPro"/>
</dbReference>
<evidence type="ECO:0000256" key="10">
    <source>
        <dbReference type="ARBA" id="ARBA00023098"/>
    </source>
</evidence>
<evidence type="ECO:0000256" key="4">
    <source>
        <dbReference type="ARBA" id="ARBA00022723"/>
    </source>
</evidence>
<feature type="compositionally biased region" description="Basic residues" evidence="15">
    <location>
        <begin position="228"/>
        <end position="238"/>
    </location>
</feature>
<evidence type="ECO:0000256" key="9">
    <source>
        <dbReference type="ARBA" id="ARBA00023004"/>
    </source>
</evidence>
<dbReference type="PRINTS" id="PR00468">
    <property type="entry name" value="PLTLPOXGNASE"/>
</dbReference>
<evidence type="ECO:0000256" key="8">
    <source>
        <dbReference type="ARBA" id="ARBA00023002"/>
    </source>
</evidence>
<keyword evidence="3 14" id="KW-0444">Lipid biosynthesis</keyword>
<dbReference type="PROSITE" id="PS50095">
    <property type="entry name" value="PLAT"/>
    <property type="match status" value="1"/>
</dbReference>
<sequence length="869" mass="99067">MFKSMFPMATDKHKIPATVVLMRKTMSDYNDLGDWLSGPADTIGEGLGIQKVSLQLVSADKTEDPSKGGKVGAPVTLPNWNTIDSEQLYGESKFNVNFEWNEDFGTPGAILVRNTHHGEFYLKTVTLENVPGRGQILFVCNSWVYNHKNVPGHDRIFFANKTYLPHETPEPLRKYREEELRILRGNGKGELKEWDRVYDYALYNDLGDPDKGSQLARPVLGGSAKYPYPRRGRTGRKPSKSDPNSESRDFPELPGTMYNVYVPRDEQFSRLKKSDFNAYNLKGFLHDIMPTVQAIVNLTPKEFDTFKDIDELYFNGIQLPTDAVNQLVNNIPLPLMIKEIFRSDGEQLVKFPVPQVIQGIKSLYTPPTAWRTDEEFAREMLAGVNPIVIRLLKEFPPTSNLDPEVYGHQNSSMTKQDIEYNLDGLSVEEALRTKRLFILDHHDTVIPYLRRINTTETKTYASRALLFLRGDNTLKPVAIELSSLHPEGDKFGAASKVYTPAQHGVEGSIWQLAKAYVAVNDGGYHQLISHWLNTHAVIEPFLIATNRQLSVVHPIYKILHPHFRDTMAINALAREILVNADGLLEKTFYPGKYSMEMSSEIYKSWNFLDQALPNDLKKRGIAVGDINSLDDLDRLLIKDYPYAVDGLKIWFAIEKWVRDYCSFYYKRDEMVQQDPELQAWWKELREVGHGDKKHEPWWPKMQTLKELIESCTIIIWIASALHAAVNFGQYAYGGYSPNRPTQSRRFMPEKGTPEYAELEKNFEKAFFKTITSQLNCLTGVTVVEVLSRHATDEVYLGQREPDWTTDAEPVAVFKAFHDRLAEIEEEIISMNKDKKLKNRVGPVNVPYTLLFPTGEVGLSGKGIPNSISI</sequence>
<dbReference type="InterPro" id="IPR001024">
    <property type="entry name" value="PLAT/LH2_dom"/>
</dbReference>
<keyword evidence="18" id="KW-1185">Reference proteome</keyword>
<dbReference type="FunFam" id="1.20.245.10:FF:000002">
    <property type="entry name" value="Lipoxygenase"/>
    <property type="match status" value="1"/>
</dbReference>
<comment type="function">
    <text evidence="14">Plant lipoxygenase may be involved in a number of diverse aspects of plant physiology including growth and development, pest resistance, and senescence or responses to wounding.</text>
</comment>
<evidence type="ECO:0000256" key="15">
    <source>
        <dbReference type="SAM" id="MobiDB-lite"/>
    </source>
</evidence>
<evidence type="ECO:0000256" key="11">
    <source>
        <dbReference type="ARBA" id="ARBA00023160"/>
    </source>
</evidence>
<keyword evidence="5 14" id="KW-0925">Oxylipin biosynthesis</keyword>
<dbReference type="InterPro" id="IPR036392">
    <property type="entry name" value="PLAT/LH2_dom_sf"/>
</dbReference>
<evidence type="ECO:0000259" key="17">
    <source>
        <dbReference type="PROSITE" id="PS51393"/>
    </source>
</evidence>
<dbReference type="OrthoDB" id="407298at2759"/>
<dbReference type="InterPro" id="IPR020833">
    <property type="entry name" value="LipOase_Fe_BS"/>
</dbReference>
<dbReference type="PRINTS" id="PR00087">
    <property type="entry name" value="LIPOXYGENASE"/>
</dbReference>
<dbReference type="PROSITE" id="PS00711">
    <property type="entry name" value="LIPOXYGENASE_1"/>
    <property type="match status" value="1"/>
</dbReference>
<evidence type="ECO:0000256" key="13">
    <source>
        <dbReference type="RuleBase" id="RU003974"/>
    </source>
</evidence>
<dbReference type="InterPro" id="IPR027433">
    <property type="entry name" value="Lipoxygenase_dom_3"/>
</dbReference>
<evidence type="ECO:0000256" key="6">
    <source>
        <dbReference type="ARBA" id="ARBA00022832"/>
    </source>
</evidence>
<dbReference type="PANTHER" id="PTHR11771">
    <property type="entry name" value="LIPOXYGENASE"/>
    <property type="match status" value="1"/>
</dbReference>
<feature type="compositionally biased region" description="Basic and acidic residues" evidence="15">
    <location>
        <begin position="239"/>
        <end position="251"/>
    </location>
</feature>
<evidence type="ECO:0000313" key="18">
    <source>
        <dbReference type="Proteomes" id="UP000515121"/>
    </source>
</evidence>
<dbReference type="InterPro" id="IPR036226">
    <property type="entry name" value="LipOase_C_sf"/>
</dbReference>
<dbReference type="GeneID" id="111277933"/>
<dbReference type="GO" id="GO:0099402">
    <property type="term" value="P:plant organ development"/>
    <property type="evidence" value="ECO:0007669"/>
    <property type="project" value="UniProtKB-ARBA"/>
</dbReference>
<dbReference type="InterPro" id="IPR020834">
    <property type="entry name" value="LipOase_CS"/>
</dbReference>
<dbReference type="PROSITE" id="PS51393">
    <property type="entry name" value="LIPOXYGENASE_3"/>
    <property type="match status" value="1"/>
</dbReference>
<evidence type="ECO:0000256" key="7">
    <source>
        <dbReference type="ARBA" id="ARBA00022964"/>
    </source>
</evidence>
<dbReference type="Proteomes" id="UP000515121">
    <property type="component" value="Unplaced"/>
</dbReference>
<dbReference type="GO" id="GO:0016702">
    <property type="term" value="F:oxidoreductase activity, acting on single donors with incorporation of molecular oxygen, incorporation of two atoms of oxygen"/>
    <property type="evidence" value="ECO:0007669"/>
    <property type="project" value="InterPro"/>
</dbReference>
<comment type="pathway">
    <text evidence="14">Lipid metabolism; oxylipin biosynthesis.</text>
</comment>
<keyword evidence="7 13" id="KW-0223">Dioxygenase</keyword>
<dbReference type="GO" id="GO:0046872">
    <property type="term" value="F:metal ion binding"/>
    <property type="evidence" value="ECO:0007669"/>
    <property type="project" value="UniProtKB-UniRule"/>
</dbReference>
<dbReference type="FunFam" id="3.10.450.60:FF:000002">
    <property type="entry name" value="Lipoxygenase"/>
    <property type="match status" value="1"/>
</dbReference>
<dbReference type="Gene3D" id="3.10.450.60">
    <property type="match status" value="1"/>
</dbReference>
<name>A0A6P5WX84_DURZI</name>
<keyword evidence="9 13" id="KW-0408">Iron</keyword>
<dbReference type="EC" id="1.13.11.-" evidence="14"/>
<evidence type="ECO:0000256" key="3">
    <source>
        <dbReference type="ARBA" id="ARBA00022516"/>
    </source>
</evidence>
<dbReference type="InterPro" id="IPR013819">
    <property type="entry name" value="LipOase_C"/>
</dbReference>
<comment type="caution">
    <text evidence="12">Lacks conserved residue(s) required for the propagation of feature annotation.</text>
</comment>
<dbReference type="InterPro" id="IPR001246">
    <property type="entry name" value="LipOase_plant"/>
</dbReference>
<dbReference type="InterPro" id="IPR000907">
    <property type="entry name" value="LipOase"/>
</dbReference>
<reference evidence="19" key="1">
    <citation type="submission" date="2025-08" db="UniProtKB">
        <authorList>
            <consortium name="RefSeq"/>
        </authorList>
    </citation>
    <scope>IDENTIFICATION</scope>
    <source>
        <tissue evidence="19">Fruit stalk</tissue>
    </source>
</reference>
<dbReference type="Gene3D" id="4.10.372.10">
    <property type="entry name" value="Lipoxygenase-1, Domain 3"/>
    <property type="match status" value="1"/>
</dbReference>
<keyword evidence="11 14" id="KW-0275">Fatty acid biosynthesis</keyword>
<evidence type="ECO:0000256" key="12">
    <source>
        <dbReference type="PROSITE-ProRule" id="PRU00152"/>
    </source>
</evidence>
<evidence type="ECO:0000256" key="2">
    <source>
        <dbReference type="ARBA" id="ARBA00009419"/>
    </source>
</evidence>
<keyword evidence="6" id="KW-0276">Fatty acid metabolism</keyword>
<dbReference type="SUPFAM" id="SSF48484">
    <property type="entry name" value="Lipoxigenase"/>
    <property type="match status" value="1"/>
</dbReference>
<dbReference type="SMART" id="SM00308">
    <property type="entry name" value="LH2"/>
    <property type="match status" value="1"/>
</dbReference>
<keyword evidence="8 13" id="KW-0560">Oxidoreductase</keyword>
<dbReference type="FunFam" id="4.10.375.10:FF:000001">
    <property type="entry name" value="Lipoxygenase"/>
    <property type="match status" value="1"/>
</dbReference>
<comment type="similarity">
    <text evidence="2 13">Belongs to the lipoxygenase family.</text>
</comment>
<accession>A0A6P5WX84</accession>
<dbReference type="RefSeq" id="XP_022720106.1">
    <property type="nucleotide sequence ID" value="XM_022864371.1"/>
</dbReference>
<dbReference type="Gene3D" id="1.20.245.10">
    <property type="entry name" value="Lipoxygenase-1, Domain 5"/>
    <property type="match status" value="1"/>
</dbReference>
<dbReference type="PROSITE" id="PS00081">
    <property type="entry name" value="LIPOXYGENASE_2"/>
    <property type="match status" value="1"/>
</dbReference>
<dbReference type="Gene3D" id="4.10.375.10">
    <property type="entry name" value="Lipoxygenase-1, Domain 2"/>
    <property type="match status" value="1"/>
</dbReference>
<keyword evidence="4 13" id="KW-0479">Metal-binding</keyword>
<dbReference type="AlphaFoldDB" id="A0A6P5WX84"/>
<dbReference type="SUPFAM" id="SSF49723">
    <property type="entry name" value="Lipase/lipooxygenase domain (PLAT/LH2 domain)"/>
    <property type="match status" value="1"/>
</dbReference>
<evidence type="ECO:0000256" key="1">
    <source>
        <dbReference type="ARBA" id="ARBA00001962"/>
    </source>
</evidence>
<organism evidence="18 19">
    <name type="scientific">Durio zibethinus</name>
    <name type="common">Durian</name>
    <dbReference type="NCBI Taxonomy" id="66656"/>
    <lineage>
        <taxon>Eukaryota</taxon>
        <taxon>Viridiplantae</taxon>
        <taxon>Streptophyta</taxon>
        <taxon>Embryophyta</taxon>
        <taxon>Tracheophyta</taxon>
        <taxon>Spermatophyta</taxon>
        <taxon>Magnoliopsida</taxon>
        <taxon>eudicotyledons</taxon>
        <taxon>Gunneridae</taxon>
        <taxon>Pentapetalae</taxon>
        <taxon>rosids</taxon>
        <taxon>malvids</taxon>
        <taxon>Malvales</taxon>
        <taxon>Malvaceae</taxon>
        <taxon>Helicteroideae</taxon>
        <taxon>Durio</taxon>
    </lineage>
</organism>
<dbReference type="Gene3D" id="2.60.60.20">
    <property type="entry name" value="PLAT/LH2 domain"/>
    <property type="match status" value="1"/>
</dbReference>
<evidence type="ECO:0000259" key="16">
    <source>
        <dbReference type="PROSITE" id="PS50095"/>
    </source>
</evidence>
<evidence type="ECO:0000256" key="14">
    <source>
        <dbReference type="RuleBase" id="RU003975"/>
    </source>
</evidence>
<feature type="domain" description="PLAT" evidence="16">
    <location>
        <begin position="29"/>
        <end position="158"/>
    </location>
</feature>
<feature type="region of interest" description="Disordered" evidence="15">
    <location>
        <begin position="213"/>
        <end position="252"/>
    </location>
</feature>
<dbReference type="GO" id="GO:0006633">
    <property type="term" value="P:fatty acid biosynthetic process"/>
    <property type="evidence" value="ECO:0007669"/>
    <property type="project" value="UniProtKB-KW"/>
</dbReference>
<gene>
    <name evidence="19" type="primary">LOC111277933</name>
</gene>
<proteinExistence type="inferred from homology"/>
<protein>
    <recommendedName>
        <fullName evidence="14">Lipoxygenase</fullName>
        <ecNumber evidence="14">1.13.11.-</ecNumber>
    </recommendedName>
</protein>